<protein>
    <recommendedName>
        <fullName evidence="3">F-box domain-containing protein</fullName>
    </recommendedName>
</protein>
<dbReference type="EMBL" id="JABMIG020000401">
    <property type="protein sequence ID" value="KAL3779189.1"/>
    <property type="molecule type" value="Genomic_DNA"/>
</dbReference>
<accession>A0ABD3NV38</accession>
<proteinExistence type="predicted"/>
<sequence>MESSPSAETAIETCLQILETYADLESLISLSQTCHSMRHLLVDNATHEVKISHFEIESFPIPHASSLLPTSPEQNWRTASARVPHYLTRALIAIHFPSLRRLHLDFPLTRRRNLHVVEDVSYAAFPVFVTNLGYACNLEYLHLDVGRLMAIERTGQLEAIYEVFGQNIQRCTKLRELSIRNVGVDRCTGPSLYSVALLQALIPLIALRKDDLLTIKVSIARTPSDPIYYQQLSQQGVDVKYDFFVAILSVSCLETLEVDLNSVDHLNALIRAVRCIQESHLIKKPSKIKNLKICHHPEEHGDTDFSMSTSAIYLLDIFSECYELKHLRLELPLQYWGEGYTALKKLLFSKHDLESLSLCFSCYQDVDGKMMTTLVDFCQESLGYKALKELSLFGLFGIKPESFLHLEDVMADMGLSISRRREKSGEISTGIDLLICSFVRACDTETHESRHDII</sequence>
<reference evidence="1 2" key="1">
    <citation type="journal article" date="2020" name="G3 (Bethesda)">
        <title>Improved Reference Genome for Cyclotella cryptica CCMP332, a Model for Cell Wall Morphogenesis, Salinity Adaptation, and Lipid Production in Diatoms (Bacillariophyta).</title>
        <authorList>
            <person name="Roberts W.R."/>
            <person name="Downey K.M."/>
            <person name="Ruck E.C."/>
            <person name="Traller J.C."/>
            <person name="Alverson A.J."/>
        </authorList>
    </citation>
    <scope>NUCLEOTIDE SEQUENCE [LARGE SCALE GENOMIC DNA]</scope>
    <source>
        <strain evidence="1 2">CCMP332</strain>
    </source>
</reference>
<dbReference type="AlphaFoldDB" id="A0ABD3NV38"/>
<evidence type="ECO:0000313" key="2">
    <source>
        <dbReference type="Proteomes" id="UP001516023"/>
    </source>
</evidence>
<evidence type="ECO:0008006" key="3">
    <source>
        <dbReference type="Google" id="ProtNLM"/>
    </source>
</evidence>
<comment type="caution">
    <text evidence="1">The sequence shown here is derived from an EMBL/GenBank/DDBJ whole genome shotgun (WGS) entry which is preliminary data.</text>
</comment>
<dbReference type="SUPFAM" id="SSF52047">
    <property type="entry name" value="RNI-like"/>
    <property type="match status" value="1"/>
</dbReference>
<organism evidence="1 2">
    <name type="scientific">Cyclotella cryptica</name>
    <dbReference type="NCBI Taxonomy" id="29204"/>
    <lineage>
        <taxon>Eukaryota</taxon>
        <taxon>Sar</taxon>
        <taxon>Stramenopiles</taxon>
        <taxon>Ochrophyta</taxon>
        <taxon>Bacillariophyta</taxon>
        <taxon>Coscinodiscophyceae</taxon>
        <taxon>Thalassiosirophycidae</taxon>
        <taxon>Stephanodiscales</taxon>
        <taxon>Stephanodiscaceae</taxon>
        <taxon>Cyclotella</taxon>
    </lineage>
</organism>
<dbReference type="Proteomes" id="UP001516023">
    <property type="component" value="Unassembled WGS sequence"/>
</dbReference>
<keyword evidence="2" id="KW-1185">Reference proteome</keyword>
<name>A0ABD3NV38_9STRA</name>
<gene>
    <name evidence="1" type="ORF">HJC23_008060</name>
</gene>
<evidence type="ECO:0000313" key="1">
    <source>
        <dbReference type="EMBL" id="KAL3779189.1"/>
    </source>
</evidence>